<keyword evidence="4" id="KW-1185">Reference proteome</keyword>
<dbReference type="AlphaFoldDB" id="A0AAI8VTL4"/>
<protein>
    <submittedName>
        <fullName evidence="3">Uu.00g064710.m01.CDS01</fullName>
    </submittedName>
</protein>
<evidence type="ECO:0000313" key="4">
    <source>
        <dbReference type="Proteomes" id="UP001295740"/>
    </source>
</evidence>
<dbReference type="EMBL" id="CAUWAG010000018">
    <property type="protein sequence ID" value="CAJ2510846.1"/>
    <property type="molecule type" value="Genomic_DNA"/>
</dbReference>
<feature type="region of interest" description="Disordered" evidence="1">
    <location>
        <begin position="15"/>
        <end position="40"/>
    </location>
</feature>
<name>A0AAI8VTL4_9PEZI</name>
<sequence>MEPLEHWQDVLENRRSRYSTSKNERGLQAAPVPRPQSFHKPLAPSKEEFRILHLLPSADLDATIQGVMEHVSFNHHPPYEAVSYTWGDPRNTSTITIDGLEFSVTSNLVVLLRHLRKPNVSRALWVDALCIDQQNSHERSLQVRLMRRIYSSCLVDLVWLGEAESAKVRAFEIAATLERADLEAMRGRVRAMPWQERDRLGLYSDATDAYTVLTRDDWNELRSVFSQPTVWGRVWIMQEIACAPRVILMSGHNTLDWDVIAKFLDSGNYPDAYHAPFHHNNYEAHINEIFANAQIIEHQRAIVRNMDTGYVSRLLDVLARFRFTEATNPRDKIYGLLGLASDAMGIIPDYSKSVGEVYTGFFQAYVNTTQDLDLLCQSPWHFGSMMAPKKGMPSWCPDFANPRLPGPGVLFAQRSIFSSGSEKCRTSCRILDEIYLQVEGVCLDQLAGICGEPERDPDAPYSYLSPLDFIEGSIPKQLRKKDADERPVMYAWTGEPAFQAYWRTILTDCKRYPTCRLDPATLHACSELLESWREGDKPFEYYDGEGGSVRAELYGLGVSVMSELNFATTESGIYCMVPRSAIVGDEVAIFSGGKVPMVIRRQKPGTGANERRCHGVVGPAYAHGFMDGQGAALVHNGDLAEASIFLS</sequence>
<dbReference type="Pfam" id="PF26639">
    <property type="entry name" value="Het-6_barrel"/>
    <property type="match status" value="1"/>
</dbReference>
<evidence type="ECO:0000313" key="3">
    <source>
        <dbReference type="EMBL" id="CAJ2510846.1"/>
    </source>
</evidence>
<comment type="caution">
    <text evidence="3">The sequence shown here is derived from an EMBL/GenBank/DDBJ whole genome shotgun (WGS) entry which is preliminary data.</text>
</comment>
<evidence type="ECO:0000256" key="1">
    <source>
        <dbReference type="SAM" id="MobiDB-lite"/>
    </source>
</evidence>
<proteinExistence type="predicted"/>
<dbReference type="PANTHER" id="PTHR24148:SF77">
    <property type="entry name" value="HETEROKARYON INCOMPATIBILITY DOMAIN-CONTAINING PROTEIN"/>
    <property type="match status" value="1"/>
</dbReference>
<dbReference type="Pfam" id="PF06985">
    <property type="entry name" value="HET"/>
    <property type="match status" value="1"/>
</dbReference>
<feature type="domain" description="Heterokaryon incompatibility" evidence="2">
    <location>
        <begin position="79"/>
        <end position="239"/>
    </location>
</feature>
<organism evidence="3 4">
    <name type="scientific">Anthostomella pinea</name>
    <dbReference type="NCBI Taxonomy" id="933095"/>
    <lineage>
        <taxon>Eukaryota</taxon>
        <taxon>Fungi</taxon>
        <taxon>Dikarya</taxon>
        <taxon>Ascomycota</taxon>
        <taxon>Pezizomycotina</taxon>
        <taxon>Sordariomycetes</taxon>
        <taxon>Xylariomycetidae</taxon>
        <taxon>Xylariales</taxon>
        <taxon>Xylariaceae</taxon>
        <taxon>Anthostomella</taxon>
    </lineage>
</organism>
<reference evidence="3" key="1">
    <citation type="submission" date="2023-10" db="EMBL/GenBank/DDBJ databases">
        <authorList>
            <person name="Hackl T."/>
        </authorList>
    </citation>
    <scope>NUCLEOTIDE SEQUENCE</scope>
</reference>
<dbReference type="InterPro" id="IPR010730">
    <property type="entry name" value="HET"/>
</dbReference>
<evidence type="ECO:0000259" key="2">
    <source>
        <dbReference type="Pfam" id="PF06985"/>
    </source>
</evidence>
<gene>
    <name evidence="3" type="ORF">KHLLAP_LOCUS11314</name>
</gene>
<accession>A0AAI8VTL4</accession>
<dbReference type="InterPro" id="IPR052895">
    <property type="entry name" value="HetReg/Transcr_Mod"/>
</dbReference>
<dbReference type="PANTHER" id="PTHR24148">
    <property type="entry name" value="ANKYRIN REPEAT DOMAIN-CONTAINING PROTEIN 39 HOMOLOG-RELATED"/>
    <property type="match status" value="1"/>
</dbReference>
<dbReference type="Proteomes" id="UP001295740">
    <property type="component" value="Unassembled WGS sequence"/>
</dbReference>